<feature type="domain" description="FAD dependent oxidoreductase" evidence="7">
    <location>
        <begin position="7"/>
        <end position="340"/>
    </location>
</feature>
<reference evidence="9 10" key="1">
    <citation type="submission" date="2015-03" db="EMBL/GenBank/DDBJ databases">
        <title>Genome Sequence of Kiloniella spongiae MEBiC09566, isolated from a marine sponge.</title>
        <authorList>
            <person name="Shao Z."/>
            <person name="Wang L."/>
            <person name="Li X."/>
        </authorList>
    </citation>
    <scope>NUCLEOTIDE SEQUENCE [LARGE SCALE GENOMIC DNA]</scope>
    <source>
        <strain evidence="9 10">MEBiC09566</strain>
    </source>
</reference>
<dbReference type="InterPro" id="IPR031656">
    <property type="entry name" value="DAO_C"/>
</dbReference>
<dbReference type="InterPro" id="IPR036188">
    <property type="entry name" value="FAD/NAD-bd_sf"/>
</dbReference>
<keyword evidence="4" id="KW-0274">FAD</keyword>
<dbReference type="NCBIfam" id="NF009906">
    <property type="entry name" value="PRK13369.1"/>
    <property type="match status" value="1"/>
</dbReference>
<evidence type="ECO:0000259" key="7">
    <source>
        <dbReference type="Pfam" id="PF01266"/>
    </source>
</evidence>
<evidence type="ECO:0000256" key="3">
    <source>
        <dbReference type="ARBA" id="ARBA00022630"/>
    </source>
</evidence>
<keyword evidence="5 6" id="KW-0560">Oxidoreductase</keyword>
<dbReference type="SUPFAM" id="SSF51905">
    <property type="entry name" value="FAD/NAD(P)-binding domain"/>
    <property type="match status" value="1"/>
</dbReference>
<dbReference type="STRING" id="1489064.WH96_10895"/>
<sequence>MSGQTYDLVIVGGGVNGCGIARDAAGRGLSVCVVEQSDLAQATSSASTKLIHGGLRYLEHYEFRLVREALIERETLWAMAPHIIWPLRFVLPHNKSQRPGWLIRIGLFLYDNLGGRKKLPASHGLNLKTDEAGSPLKEGFAKGFEYSDCWVDDARLVALNAIDARDKGADIHCRTRCVDAKVKDGIWNLTCENTSDGKEHVIKGKVLVNASGPWVSKFLNEGMESSSHHSIRMVKGSHIVVPKLFDHDRCYIFQNDDKRIVFAIPYEKDFTLIGTTDEDFQGDPADVKISQDEIEYLCRLSNSYFKTSISSNQVVHTYSGVRPLYDDGASQAQEATRDYVLKVDELDGAPALNIFGGKITTYRRLAEHAIEKLAGFFPEIGGAWTQGATLPGGDFPCEQATEQVSKLLKKYPFITKSHAERLIRSYGTRYSLLLGNATSLEDLGQNFGADLYEAEVRYLMIHEWAQKADDVLWRRSKLGLRIKGADKEALSEWMALNIKKLAKAS</sequence>
<evidence type="ECO:0000313" key="10">
    <source>
        <dbReference type="Proteomes" id="UP000035444"/>
    </source>
</evidence>
<dbReference type="InterPro" id="IPR000447">
    <property type="entry name" value="G3P_DH_FAD-dep"/>
</dbReference>
<dbReference type="GO" id="GO:0004368">
    <property type="term" value="F:glycerol-3-phosphate dehydrogenase (quinone) activity"/>
    <property type="evidence" value="ECO:0007669"/>
    <property type="project" value="UniProtKB-EC"/>
</dbReference>
<gene>
    <name evidence="9" type="ORF">WH96_10895</name>
</gene>
<dbReference type="Gene3D" id="3.30.9.10">
    <property type="entry name" value="D-Amino Acid Oxidase, subunit A, domain 2"/>
    <property type="match status" value="1"/>
</dbReference>
<dbReference type="PROSITE" id="PS00977">
    <property type="entry name" value="FAD_G3PDH_1"/>
    <property type="match status" value="1"/>
</dbReference>
<dbReference type="Pfam" id="PF01266">
    <property type="entry name" value="DAO"/>
    <property type="match status" value="1"/>
</dbReference>
<dbReference type="PROSITE" id="PS00978">
    <property type="entry name" value="FAD_G3PDH_2"/>
    <property type="match status" value="1"/>
</dbReference>
<evidence type="ECO:0000313" key="9">
    <source>
        <dbReference type="EMBL" id="KLN60940.1"/>
    </source>
</evidence>
<keyword evidence="3 6" id="KW-0285">Flavoprotein</keyword>
<comment type="similarity">
    <text evidence="2 6">Belongs to the FAD-dependent glycerol-3-phosphate dehydrogenase family.</text>
</comment>
<organism evidence="9 10">
    <name type="scientific">Kiloniella spongiae</name>
    <dbReference type="NCBI Taxonomy" id="1489064"/>
    <lineage>
        <taxon>Bacteria</taxon>
        <taxon>Pseudomonadati</taxon>
        <taxon>Pseudomonadota</taxon>
        <taxon>Alphaproteobacteria</taxon>
        <taxon>Rhodospirillales</taxon>
        <taxon>Kiloniellaceae</taxon>
        <taxon>Kiloniella</taxon>
    </lineage>
</organism>
<keyword evidence="10" id="KW-1185">Reference proteome</keyword>
<evidence type="ECO:0000256" key="2">
    <source>
        <dbReference type="ARBA" id="ARBA00007330"/>
    </source>
</evidence>
<dbReference type="PATRIC" id="fig|1489064.4.peg.3482"/>
<accession>A0A0H2MW84</accession>
<dbReference type="Gene3D" id="1.10.8.870">
    <property type="entry name" value="Alpha-glycerophosphate oxidase, cap domain"/>
    <property type="match status" value="1"/>
</dbReference>
<protein>
    <recommendedName>
        <fullName evidence="6">Glycerol-3-phosphate dehydrogenase</fullName>
        <ecNumber evidence="6">1.1.5.3</ecNumber>
    </recommendedName>
</protein>
<dbReference type="PANTHER" id="PTHR11985:SF15">
    <property type="entry name" value="GLYCEROL-3-PHOSPHATE DEHYDROGENASE, MITOCHONDRIAL"/>
    <property type="match status" value="1"/>
</dbReference>
<dbReference type="PRINTS" id="PR01001">
    <property type="entry name" value="FADG3PDH"/>
</dbReference>
<evidence type="ECO:0000256" key="4">
    <source>
        <dbReference type="ARBA" id="ARBA00022827"/>
    </source>
</evidence>
<dbReference type="EMBL" id="LAQL01000006">
    <property type="protein sequence ID" value="KLN60940.1"/>
    <property type="molecule type" value="Genomic_DNA"/>
</dbReference>
<dbReference type="SUPFAM" id="SSF54373">
    <property type="entry name" value="FAD-linked reductases, C-terminal domain"/>
    <property type="match status" value="1"/>
</dbReference>
<dbReference type="AlphaFoldDB" id="A0A0H2MW84"/>
<evidence type="ECO:0000256" key="6">
    <source>
        <dbReference type="RuleBase" id="RU361217"/>
    </source>
</evidence>
<dbReference type="Gene3D" id="6.10.250.1890">
    <property type="match status" value="1"/>
</dbReference>
<dbReference type="GO" id="GO:0046168">
    <property type="term" value="P:glycerol-3-phosphate catabolic process"/>
    <property type="evidence" value="ECO:0007669"/>
    <property type="project" value="TreeGrafter"/>
</dbReference>
<comment type="catalytic activity">
    <reaction evidence="6">
        <text>a quinone + sn-glycerol 3-phosphate = dihydroxyacetone phosphate + a quinol</text>
        <dbReference type="Rhea" id="RHEA:18977"/>
        <dbReference type="ChEBI" id="CHEBI:24646"/>
        <dbReference type="ChEBI" id="CHEBI:57597"/>
        <dbReference type="ChEBI" id="CHEBI:57642"/>
        <dbReference type="ChEBI" id="CHEBI:132124"/>
        <dbReference type="EC" id="1.1.5.3"/>
    </reaction>
</comment>
<evidence type="ECO:0000256" key="5">
    <source>
        <dbReference type="ARBA" id="ARBA00023002"/>
    </source>
</evidence>
<dbReference type="InterPro" id="IPR006076">
    <property type="entry name" value="FAD-dep_OxRdtase"/>
</dbReference>
<dbReference type="RefSeq" id="WP_047764151.1">
    <property type="nucleotide sequence ID" value="NZ_LAQL01000006.1"/>
</dbReference>
<dbReference type="PANTHER" id="PTHR11985">
    <property type="entry name" value="GLYCEROL-3-PHOSPHATE DEHYDROGENASE"/>
    <property type="match status" value="1"/>
</dbReference>
<dbReference type="Proteomes" id="UP000035444">
    <property type="component" value="Unassembled WGS sequence"/>
</dbReference>
<dbReference type="Gene3D" id="3.50.50.60">
    <property type="entry name" value="FAD/NAD(P)-binding domain"/>
    <property type="match status" value="1"/>
</dbReference>
<evidence type="ECO:0000259" key="8">
    <source>
        <dbReference type="Pfam" id="PF16901"/>
    </source>
</evidence>
<dbReference type="GO" id="GO:0009331">
    <property type="term" value="C:glycerol-3-phosphate dehydrogenase (FAD) complex"/>
    <property type="evidence" value="ECO:0007669"/>
    <property type="project" value="UniProtKB-UniRule"/>
</dbReference>
<dbReference type="InterPro" id="IPR038299">
    <property type="entry name" value="DAO_C_sf"/>
</dbReference>
<dbReference type="OrthoDB" id="9766796at2"/>
<comment type="caution">
    <text evidence="9">The sequence shown here is derived from an EMBL/GenBank/DDBJ whole genome shotgun (WGS) entry which is preliminary data.</text>
</comment>
<evidence type="ECO:0000256" key="1">
    <source>
        <dbReference type="ARBA" id="ARBA00001974"/>
    </source>
</evidence>
<comment type="cofactor">
    <cofactor evidence="1 6">
        <name>FAD</name>
        <dbReference type="ChEBI" id="CHEBI:57692"/>
    </cofactor>
</comment>
<dbReference type="EC" id="1.1.5.3" evidence="6"/>
<dbReference type="Pfam" id="PF16901">
    <property type="entry name" value="DAO_C"/>
    <property type="match status" value="1"/>
</dbReference>
<feature type="domain" description="Alpha-glycerophosphate oxidase C-terminal" evidence="8">
    <location>
        <begin position="385"/>
        <end position="494"/>
    </location>
</feature>
<dbReference type="NCBIfam" id="NF008899">
    <property type="entry name" value="PRK12266.1"/>
    <property type="match status" value="1"/>
</dbReference>
<name>A0A0H2MW84_9PROT</name>
<proteinExistence type="inferred from homology"/>